<dbReference type="RefSeq" id="WP_072699201.1">
    <property type="nucleotide sequence ID" value="NZ_JAFBBL010000001.1"/>
</dbReference>
<keyword evidence="3" id="KW-1185">Reference proteome</keyword>
<proteinExistence type="predicted"/>
<accession>A0A2X4XSI1</accession>
<evidence type="ECO:0000313" key="3">
    <source>
        <dbReference type="Proteomes" id="UP000249091"/>
    </source>
</evidence>
<dbReference type="KEGG" id="rcr:NCTC10994_04237"/>
<reference evidence="2 3" key="1">
    <citation type="submission" date="2018-06" db="EMBL/GenBank/DDBJ databases">
        <authorList>
            <consortium name="Pathogen Informatics"/>
            <person name="Doyle S."/>
        </authorList>
    </citation>
    <scope>NUCLEOTIDE SEQUENCE [LARGE SCALE GENOMIC DNA]</scope>
    <source>
        <strain evidence="2 3">NCTC10994</strain>
    </source>
</reference>
<keyword evidence="1" id="KW-0732">Signal</keyword>
<protein>
    <recommendedName>
        <fullName evidence="4">Lipoprotein</fullName>
    </recommendedName>
</protein>
<feature type="signal peptide" evidence="1">
    <location>
        <begin position="1"/>
        <end position="27"/>
    </location>
</feature>
<dbReference type="AlphaFoldDB" id="A0A2X4XSI1"/>
<feature type="chain" id="PRO_5016047029" description="Lipoprotein" evidence="1">
    <location>
        <begin position="28"/>
        <end position="108"/>
    </location>
</feature>
<dbReference type="EMBL" id="LS483468">
    <property type="protein sequence ID" value="SQI39694.1"/>
    <property type="molecule type" value="Genomic_DNA"/>
</dbReference>
<dbReference type="Proteomes" id="UP000249091">
    <property type="component" value="Chromosome 1"/>
</dbReference>
<evidence type="ECO:0000256" key="1">
    <source>
        <dbReference type="SAM" id="SignalP"/>
    </source>
</evidence>
<evidence type="ECO:0008006" key="4">
    <source>
        <dbReference type="Google" id="ProtNLM"/>
    </source>
</evidence>
<evidence type="ECO:0000313" key="2">
    <source>
        <dbReference type="EMBL" id="SQI39694.1"/>
    </source>
</evidence>
<sequence length="108" mass="11623">MRRIILGAAACSAALLVSSLGAGVAGAQTDISTVGMSQEQAEATLSEAGVEYIILSRSGSTLQNCNVTEQRDRGYDTEVEYSWDADDQEWDKTETLVWRGVALVVFCD</sequence>
<gene>
    <name evidence="2" type="ORF">NCTC10994_04237</name>
</gene>
<organism evidence="2 3">
    <name type="scientific">Rhodococcus coprophilus</name>
    <dbReference type="NCBI Taxonomy" id="38310"/>
    <lineage>
        <taxon>Bacteria</taxon>
        <taxon>Bacillati</taxon>
        <taxon>Actinomycetota</taxon>
        <taxon>Actinomycetes</taxon>
        <taxon>Mycobacteriales</taxon>
        <taxon>Nocardiaceae</taxon>
        <taxon>Rhodococcus</taxon>
    </lineage>
</organism>
<name>A0A2X4XSI1_9NOCA</name>